<keyword evidence="3" id="KW-1185">Reference proteome</keyword>
<proteinExistence type="predicted"/>
<dbReference type="PROSITE" id="PS51257">
    <property type="entry name" value="PROKAR_LIPOPROTEIN"/>
    <property type="match status" value="1"/>
</dbReference>
<dbReference type="PANTHER" id="PTHR28008:SF1">
    <property type="entry name" value="DOMAIN PROTEIN, PUTATIVE (AFU_ORTHOLOGUE AFUA_3G10980)-RELATED"/>
    <property type="match status" value="1"/>
</dbReference>
<evidence type="ECO:0000313" key="3">
    <source>
        <dbReference type="Proteomes" id="UP000617628"/>
    </source>
</evidence>
<dbReference type="AlphaFoldDB" id="A0A934RUP0"/>
<dbReference type="Proteomes" id="UP000617628">
    <property type="component" value="Unassembled WGS sequence"/>
</dbReference>
<evidence type="ECO:0000313" key="2">
    <source>
        <dbReference type="EMBL" id="MBK1876748.1"/>
    </source>
</evidence>
<accession>A0A934RUP0</accession>
<comment type="caution">
    <text evidence="2">The sequence shown here is derived from an EMBL/GenBank/DDBJ whole genome shotgun (WGS) entry which is preliminary data.</text>
</comment>
<dbReference type="Pfam" id="PF04892">
    <property type="entry name" value="VanZ"/>
    <property type="match status" value="1"/>
</dbReference>
<evidence type="ECO:0000259" key="1">
    <source>
        <dbReference type="Pfam" id="PF04892"/>
    </source>
</evidence>
<reference evidence="2" key="1">
    <citation type="submission" date="2021-01" db="EMBL/GenBank/DDBJ databases">
        <title>Modified the classification status of verrucomicrobia.</title>
        <authorList>
            <person name="Feng X."/>
        </authorList>
    </citation>
    <scope>NUCLEOTIDE SEQUENCE</scope>
    <source>
        <strain evidence="2">KCTC 13126</strain>
    </source>
</reference>
<dbReference type="PANTHER" id="PTHR28008">
    <property type="entry name" value="DOMAIN PROTEIN, PUTATIVE (AFU_ORTHOLOGUE AFUA_3G10980)-RELATED"/>
    <property type="match status" value="1"/>
</dbReference>
<dbReference type="InterPro" id="IPR006976">
    <property type="entry name" value="VanZ-like"/>
</dbReference>
<name>A0A934RUP0_9BACT</name>
<gene>
    <name evidence="2" type="ORF">JIN87_07710</name>
</gene>
<sequence length="144" mass="16075">MSQRKRKAFPSTLRAWLPPLLTCALLSAYSCKTGPIAPEIDFSLRDKLDHFCVYGLLAILVLRALPNRFEGTTRWLTAFALVSLFGMWDETLQHFNSARTGDPLDWFADSLGALTAVVLYTEIPLLRAVANWQPSLGPNHAKSL</sequence>
<protein>
    <submittedName>
        <fullName evidence="2">VanZ family protein</fullName>
    </submittedName>
</protein>
<feature type="domain" description="VanZ-like" evidence="1">
    <location>
        <begin position="48"/>
        <end position="121"/>
    </location>
</feature>
<dbReference type="NCBIfam" id="NF037970">
    <property type="entry name" value="vanZ_1"/>
    <property type="match status" value="1"/>
</dbReference>
<dbReference type="EMBL" id="JAENIL010000011">
    <property type="protein sequence ID" value="MBK1876748.1"/>
    <property type="molecule type" value="Genomic_DNA"/>
</dbReference>
<dbReference type="RefSeq" id="WP_200354964.1">
    <property type="nucleotide sequence ID" value="NZ_JAENIL010000011.1"/>
</dbReference>
<organism evidence="2 3">
    <name type="scientific">Pelagicoccus mobilis</name>
    <dbReference type="NCBI Taxonomy" id="415221"/>
    <lineage>
        <taxon>Bacteria</taxon>
        <taxon>Pseudomonadati</taxon>
        <taxon>Verrucomicrobiota</taxon>
        <taxon>Opitutia</taxon>
        <taxon>Puniceicoccales</taxon>
        <taxon>Pelagicoccaceae</taxon>
        <taxon>Pelagicoccus</taxon>
    </lineage>
</organism>